<sequence length="268" mass="29774">MVSPANGRAARVLQITDPHLMADTEGSLLGVRTRDSLDAVVQCARNEYGEPDLLLATGDLAQDASEAAYHEFARQVSVFGCQSSWVAGNHDDSELLSEIARHYRAAGRHLLLGQWQVIMLDSSVKGQVHGHLESEELAFLEGALAAHPERPALISLHHHPVEIETQWMNPIGLSNRDEFWRVVDRFENVRGVLWGHIHQDLDLYRGKVRLMATPSTCIQFEAGSTDFSVERQAPGFRWLDLGSDGSIDTGVVRATDFRYDLDTNSSGY</sequence>
<dbReference type="CDD" id="cd07402">
    <property type="entry name" value="MPP_GpdQ"/>
    <property type="match status" value="1"/>
</dbReference>
<dbReference type="InterPro" id="IPR029052">
    <property type="entry name" value="Metallo-depent_PP-like"/>
</dbReference>
<dbReference type="EMBL" id="BMXV01000006">
    <property type="protein sequence ID" value="GGY79162.1"/>
    <property type="molecule type" value="Genomic_DNA"/>
</dbReference>
<reference evidence="7" key="1">
    <citation type="journal article" date="2019" name="Int. J. Syst. Evol. Microbiol.">
        <title>The Global Catalogue of Microorganisms (GCM) 10K type strain sequencing project: providing services to taxonomists for standard genome sequencing and annotation.</title>
        <authorList>
            <consortium name="The Broad Institute Genomics Platform"/>
            <consortium name="The Broad Institute Genome Sequencing Center for Infectious Disease"/>
            <person name="Wu L."/>
            <person name="Ma J."/>
        </authorList>
    </citation>
    <scope>NUCLEOTIDE SEQUENCE [LARGE SCALE GENOMIC DNA]</scope>
    <source>
        <strain evidence="7">KCTC 22280</strain>
    </source>
</reference>
<accession>A0ABQ3B7L1</accession>
<evidence type="ECO:0000256" key="3">
    <source>
        <dbReference type="ARBA" id="ARBA00023004"/>
    </source>
</evidence>
<comment type="similarity">
    <text evidence="4">Belongs to the cyclic nucleotide phosphodiesterase class-III family.</text>
</comment>
<protein>
    <submittedName>
        <fullName evidence="6">3',5'-cyclic adenosine monophosphate phosphodiesterase CpdA</fullName>
    </submittedName>
</protein>
<feature type="domain" description="Calcineurin-like phosphoesterase" evidence="5">
    <location>
        <begin position="11"/>
        <end position="199"/>
    </location>
</feature>
<keyword evidence="7" id="KW-1185">Reference proteome</keyword>
<dbReference type="Pfam" id="PF00149">
    <property type="entry name" value="Metallophos"/>
    <property type="match status" value="1"/>
</dbReference>
<organism evidence="6 7">
    <name type="scientific">Marinobacter zhanjiangensis</name>
    <dbReference type="NCBI Taxonomy" id="578215"/>
    <lineage>
        <taxon>Bacteria</taxon>
        <taxon>Pseudomonadati</taxon>
        <taxon>Pseudomonadota</taxon>
        <taxon>Gammaproteobacteria</taxon>
        <taxon>Pseudomonadales</taxon>
        <taxon>Marinobacteraceae</taxon>
        <taxon>Marinobacter</taxon>
    </lineage>
</organism>
<keyword evidence="2" id="KW-0378">Hydrolase</keyword>
<evidence type="ECO:0000313" key="6">
    <source>
        <dbReference type="EMBL" id="GGY79162.1"/>
    </source>
</evidence>
<dbReference type="InterPro" id="IPR026575">
    <property type="entry name" value="GpdQ/CpdA-like"/>
</dbReference>
<evidence type="ECO:0000313" key="7">
    <source>
        <dbReference type="Proteomes" id="UP000601597"/>
    </source>
</evidence>
<comment type="caution">
    <text evidence="6">The sequence shown here is derived from an EMBL/GenBank/DDBJ whole genome shotgun (WGS) entry which is preliminary data.</text>
</comment>
<name>A0ABQ3B7L1_9GAMM</name>
<evidence type="ECO:0000256" key="1">
    <source>
        <dbReference type="ARBA" id="ARBA00022723"/>
    </source>
</evidence>
<evidence type="ECO:0000256" key="4">
    <source>
        <dbReference type="ARBA" id="ARBA00025742"/>
    </source>
</evidence>
<dbReference type="PANTHER" id="PTHR42988">
    <property type="entry name" value="PHOSPHOHYDROLASE"/>
    <property type="match status" value="1"/>
</dbReference>
<keyword evidence="1" id="KW-0479">Metal-binding</keyword>
<dbReference type="PANTHER" id="PTHR42988:SF2">
    <property type="entry name" value="CYCLIC NUCLEOTIDE PHOSPHODIESTERASE CBUA0032-RELATED"/>
    <property type="match status" value="1"/>
</dbReference>
<dbReference type="InterPro" id="IPR004843">
    <property type="entry name" value="Calcineurin-like_PHP"/>
</dbReference>
<dbReference type="InterPro" id="IPR050884">
    <property type="entry name" value="CNP_phosphodiesterase-III"/>
</dbReference>
<keyword evidence="3" id="KW-0408">Iron</keyword>
<dbReference type="NCBIfam" id="NF008359">
    <property type="entry name" value="PRK11148.1"/>
    <property type="match status" value="1"/>
</dbReference>
<evidence type="ECO:0000259" key="5">
    <source>
        <dbReference type="Pfam" id="PF00149"/>
    </source>
</evidence>
<evidence type="ECO:0000256" key="2">
    <source>
        <dbReference type="ARBA" id="ARBA00022801"/>
    </source>
</evidence>
<dbReference type="SUPFAM" id="SSF56300">
    <property type="entry name" value="Metallo-dependent phosphatases"/>
    <property type="match status" value="1"/>
</dbReference>
<gene>
    <name evidence="6" type="primary">cpdA</name>
    <name evidence="6" type="ORF">GCM10007071_28240</name>
</gene>
<proteinExistence type="inferred from homology"/>
<dbReference type="Gene3D" id="3.60.21.10">
    <property type="match status" value="1"/>
</dbReference>
<dbReference type="Proteomes" id="UP000601597">
    <property type="component" value="Unassembled WGS sequence"/>
</dbReference>